<evidence type="ECO:0000313" key="1">
    <source>
        <dbReference type="EMBL" id="MFD2264653.1"/>
    </source>
</evidence>
<dbReference type="EMBL" id="JBHUIP010000014">
    <property type="protein sequence ID" value="MFD2264653.1"/>
    <property type="molecule type" value="Genomic_DNA"/>
</dbReference>
<sequence>MTYCLGMLLKDGLVMISDSRTNAGLDHIAVFRKMTIWNEPGDRVIVIAAAGNLAITQEVIHFLHVGVTLPDEEEPKTIMSVTSMFEAAQLVGAAVRRSYRIDGERLEKENSGFNCSFLIGGQVGGDKARLFQVYSAGNFIESTADTCYFQIGEMKYGKPILDRALSYDTKLTQAGKLALISMDSTLRSNLSVGLPLDMAVYHRDSLELGMHRQFDEHDPYFAEISQRWSKSLKDAFLALPDPSW</sequence>
<organism evidence="1 2">
    <name type="scientific">Lacibacterium aquatile</name>
    <dbReference type="NCBI Taxonomy" id="1168082"/>
    <lineage>
        <taxon>Bacteria</taxon>
        <taxon>Pseudomonadati</taxon>
        <taxon>Pseudomonadota</taxon>
        <taxon>Alphaproteobacteria</taxon>
        <taxon>Rhodospirillales</taxon>
        <taxon>Rhodospirillaceae</taxon>
    </lineage>
</organism>
<reference evidence="2" key="1">
    <citation type="journal article" date="2019" name="Int. J. Syst. Evol. Microbiol.">
        <title>The Global Catalogue of Microorganisms (GCM) 10K type strain sequencing project: providing services to taxonomists for standard genome sequencing and annotation.</title>
        <authorList>
            <consortium name="The Broad Institute Genomics Platform"/>
            <consortium name="The Broad Institute Genome Sequencing Center for Infectious Disease"/>
            <person name="Wu L."/>
            <person name="Ma J."/>
        </authorList>
    </citation>
    <scope>NUCLEOTIDE SEQUENCE [LARGE SCALE GENOMIC DNA]</scope>
    <source>
        <strain evidence="2">CGMCC 1.19062</strain>
    </source>
</reference>
<dbReference type="Proteomes" id="UP001597295">
    <property type="component" value="Unassembled WGS sequence"/>
</dbReference>
<dbReference type="InterPro" id="IPR016545">
    <property type="entry name" value="UCP009120_prtse"/>
</dbReference>
<dbReference type="SUPFAM" id="SSF56235">
    <property type="entry name" value="N-terminal nucleophile aminohydrolases (Ntn hydrolases)"/>
    <property type="match status" value="1"/>
</dbReference>
<keyword evidence="2" id="KW-1185">Reference proteome</keyword>
<dbReference type="Gene3D" id="3.60.20.10">
    <property type="entry name" value="Glutamine Phosphoribosylpyrophosphate, subunit 1, domain 1"/>
    <property type="match status" value="1"/>
</dbReference>
<dbReference type="InterPro" id="IPR029055">
    <property type="entry name" value="Ntn_hydrolases_N"/>
</dbReference>
<dbReference type="PIRSF" id="PIRSF009120">
    <property type="entry name" value="UCP009120_prtse"/>
    <property type="match status" value="1"/>
</dbReference>
<comment type="caution">
    <text evidence="1">The sequence shown here is derived from an EMBL/GenBank/DDBJ whole genome shotgun (WGS) entry which is preliminary data.</text>
</comment>
<evidence type="ECO:0000313" key="2">
    <source>
        <dbReference type="Proteomes" id="UP001597295"/>
    </source>
</evidence>
<name>A0ABW5DU33_9PROT</name>
<dbReference type="RefSeq" id="WP_379877764.1">
    <property type="nucleotide sequence ID" value="NZ_JBHUIP010000014.1"/>
</dbReference>
<gene>
    <name evidence="1" type="ORF">ACFSM5_17240</name>
</gene>
<accession>A0ABW5DU33</accession>
<proteinExistence type="predicted"/>
<protein>
    <submittedName>
        <fullName evidence="1">Peptidase</fullName>
    </submittedName>
</protein>